<protein>
    <recommendedName>
        <fullName evidence="2">Cyclophilin-like domain-containing protein</fullName>
    </recommendedName>
</protein>
<dbReference type="EMBL" id="CP001649">
    <property type="protein sequence ID" value="ACS81611.1"/>
    <property type="molecule type" value="Genomic_DNA"/>
</dbReference>
<dbReference type="KEGG" id="dsa:Desal_3565"/>
<reference evidence="3 4" key="1">
    <citation type="submission" date="2009-06" db="EMBL/GenBank/DDBJ databases">
        <title>Complete sequence of Desulfovibrio salexigens DSM 2638.</title>
        <authorList>
            <consortium name="US DOE Joint Genome Institute"/>
            <person name="Lucas S."/>
            <person name="Copeland A."/>
            <person name="Lapidus A."/>
            <person name="Glavina del Rio T."/>
            <person name="Tice H."/>
            <person name="Bruce D."/>
            <person name="Goodwin L."/>
            <person name="Pitluck S."/>
            <person name="Munk A.C."/>
            <person name="Brettin T."/>
            <person name="Detter J.C."/>
            <person name="Han C."/>
            <person name="Tapia R."/>
            <person name="Larimer F."/>
            <person name="Land M."/>
            <person name="Hauser L."/>
            <person name="Kyrpides N."/>
            <person name="Anderson I."/>
            <person name="Wall J.D."/>
            <person name="Arkin A.P."/>
            <person name="Dehal P."/>
            <person name="Chivian D."/>
            <person name="Giles B."/>
            <person name="Hazen T.C."/>
        </authorList>
    </citation>
    <scope>NUCLEOTIDE SEQUENCE [LARGE SCALE GENOMIC DNA]</scope>
    <source>
        <strain evidence="4">ATCC 14822 / DSM 2638 / NCIMB 8403 / VKM B-1763</strain>
    </source>
</reference>
<name>C6BTD0_MARSD</name>
<dbReference type="Proteomes" id="UP000002601">
    <property type="component" value="Chromosome"/>
</dbReference>
<feature type="signal peptide" evidence="1">
    <location>
        <begin position="1"/>
        <end position="31"/>
    </location>
</feature>
<feature type="domain" description="Cyclophilin-like" evidence="2">
    <location>
        <begin position="51"/>
        <end position="150"/>
    </location>
</feature>
<evidence type="ECO:0000256" key="1">
    <source>
        <dbReference type="SAM" id="SignalP"/>
    </source>
</evidence>
<evidence type="ECO:0000313" key="3">
    <source>
        <dbReference type="EMBL" id="ACS81611.1"/>
    </source>
</evidence>
<organism evidence="3 4">
    <name type="scientific">Maridesulfovibrio salexigens (strain ATCC 14822 / DSM 2638 / NCIMB 8403 / VKM B-1763)</name>
    <name type="common">Desulfovibrio salexigens</name>
    <dbReference type="NCBI Taxonomy" id="526222"/>
    <lineage>
        <taxon>Bacteria</taxon>
        <taxon>Pseudomonadati</taxon>
        <taxon>Thermodesulfobacteriota</taxon>
        <taxon>Desulfovibrionia</taxon>
        <taxon>Desulfovibrionales</taxon>
        <taxon>Desulfovibrionaceae</taxon>
        <taxon>Maridesulfovibrio</taxon>
    </lineage>
</organism>
<feature type="chain" id="PRO_5002961248" description="Cyclophilin-like domain-containing protein" evidence="1">
    <location>
        <begin position="32"/>
        <end position="283"/>
    </location>
</feature>
<dbReference type="InterPro" id="IPR041183">
    <property type="entry name" value="Cyclophilin-like"/>
</dbReference>
<gene>
    <name evidence="3" type="ordered locus">Desal_3565</name>
</gene>
<keyword evidence="1" id="KW-0732">Signal</keyword>
<evidence type="ECO:0000313" key="4">
    <source>
        <dbReference type="Proteomes" id="UP000002601"/>
    </source>
</evidence>
<keyword evidence="4" id="KW-1185">Reference proteome</keyword>
<sequence>MNIFMSRIFTLFFLVLIFYAFSLCRTGHAQAAEVSNKSANGLALSDMQIEITSKGHTATFRLYDTVAAKQLYKQLPLSLDLSNFRNAQWMFYPPEKLSVTKDEAYHDGKKGELSYYEPWGDAFMLYKDFYAGDEMHRLGVGLSGIDEIAHMSGKAIIKKMEPQKSMRQNSMQITVIANGHEIVFELNDSQASKDLYAQLPMRISVDNYGSNEKIFYPAKKLGTSNTPLVKSATVGTLAYYAPWGDVVMFYGSFGSASGLYELGKAIQGSEHIRKLSGTIKIEK</sequence>
<dbReference type="SUPFAM" id="SSF50891">
    <property type="entry name" value="Cyclophilin-like"/>
    <property type="match status" value="2"/>
</dbReference>
<accession>C6BTD0</accession>
<dbReference type="Gene3D" id="2.40.100.20">
    <property type="match status" value="2"/>
</dbReference>
<dbReference type="HOGENOM" id="CLU_920141_0_0_7"/>
<dbReference type="RefSeq" id="WP_015853427.1">
    <property type="nucleotide sequence ID" value="NC_012881.1"/>
</dbReference>
<feature type="domain" description="Cyclophilin-like" evidence="2">
    <location>
        <begin position="176"/>
        <end position="281"/>
    </location>
</feature>
<evidence type="ECO:0000259" key="2">
    <source>
        <dbReference type="Pfam" id="PF18050"/>
    </source>
</evidence>
<proteinExistence type="predicted"/>
<dbReference type="eggNOG" id="COG4925">
    <property type="taxonomic scope" value="Bacteria"/>
</dbReference>
<dbReference type="Pfam" id="PF18050">
    <property type="entry name" value="Cyclophil_like2"/>
    <property type="match status" value="2"/>
</dbReference>
<dbReference type="InterPro" id="IPR029000">
    <property type="entry name" value="Cyclophilin-like_dom_sf"/>
</dbReference>
<dbReference type="AlphaFoldDB" id="C6BTD0"/>
<dbReference type="STRING" id="526222.Desal_3565"/>